<evidence type="ECO:0000313" key="15">
    <source>
        <dbReference type="Proteomes" id="UP000281553"/>
    </source>
</evidence>
<evidence type="ECO:0000256" key="1">
    <source>
        <dbReference type="ARBA" id="ARBA00003029"/>
    </source>
</evidence>
<dbReference type="Proteomes" id="UP000281553">
    <property type="component" value="Unassembled WGS sequence"/>
</dbReference>
<dbReference type="EMBL" id="UYRU01048574">
    <property type="protein sequence ID" value="VDN10154.1"/>
    <property type="molecule type" value="Genomic_DNA"/>
</dbReference>
<evidence type="ECO:0000256" key="10">
    <source>
        <dbReference type="ARBA" id="ARBA00044754"/>
    </source>
</evidence>
<keyword evidence="9" id="KW-0966">Cell projection</keyword>
<dbReference type="AlphaFoldDB" id="A0A3P7L0F1"/>
<comment type="function">
    <text evidence="1">Component of the nexin-dynein regulatory complex (N-DRC), a key regulator of ciliary/flagellar motility which maintains the alignment and integrity of the distal axoneme and regulates microtubule sliding in motile axonemes.</text>
</comment>
<accession>A0A3P7L0F1</accession>
<comment type="subcellular location">
    <subcellularLocation>
        <location evidence="2">Cytoplasm</location>
        <location evidence="2">Cytoskeleton</location>
        <location evidence="2">Flagellum axoneme</location>
    </subcellularLocation>
</comment>
<comment type="similarity">
    <text evidence="10">Belongs to the DRC12 family.</text>
</comment>
<evidence type="ECO:0000313" key="14">
    <source>
        <dbReference type="EMBL" id="VDN10154.1"/>
    </source>
</evidence>
<evidence type="ECO:0000256" key="4">
    <source>
        <dbReference type="ARBA" id="ARBA00022490"/>
    </source>
</evidence>
<keyword evidence="15" id="KW-1185">Reference proteome</keyword>
<evidence type="ECO:0000256" key="3">
    <source>
        <dbReference type="ARBA" id="ARBA00011248"/>
    </source>
</evidence>
<dbReference type="PANTHER" id="PTHR28656">
    <property type="entry name" value="COILED-COIL DOMAIN-CONTAINING PROTEIN 153"/>
    <property type="match status" value="1"/>
</dbReference>
<feature type="compositionally biased region" description="Basic residues" evidence="13">
    <location>
        <begin position="1"/>
        <end position="17"/>
    </location>
</feature>
<evidence type="ECO:0000256" key="5">
    <source>
        <dbReference type="ARBA" id="ARBA00022846"/>
    </source>
</evidence>
<dbReference type="PANTHER" id="PTHR28656:SF1">
    <property type="entry name" value="COILED-COIL DOMAIN-CONTAINING PROTEIN 153"/>
    <property type="match status" value="1"/>
</dbReference>
<feature type="region of interest" description="Disordered" evidence="13">
    <location>
        <begin position="1"/>
        <end position="27"/>
    </location>
</feature>
<dbReference type="OrthoDB" id="6271490at2759"/>
<proteinExistence type="inferred from homology"/>
<evidence type="ECO:0000256" key="13">
    <source>
        <dbReference type="SAM" id="MobiDB-lite"/>
    </source>
</evidence>
<evidence type="ECO:0000256" key="11">
    <source>
        <dbReference type="ARBA" id="ARBA00044800"/>
    </source>
</evidence>
<sequence>MPPKKKGSVKGGARKKSQASADDPVKQELVKVKRQANELQVQINHERVKTVEAQVNCENALARQASFEQKFENSTEESKQVSAFMALQQEKTAQKFIEKNKELTALNAKLTEERDQLKEELESAKLTAKEALEAKESEFRQLRDAMIESRLHYEGMLTDFASKLSESLIKDWDAERKFDNEQEAEVCRQLIDLGVLPPNL</sequence>
<evidence type="ECO:0000256" key="9">
    <source>
        <dbReference type="ARBA" id="ARBA00023273"/>
    </source>
</evidence>
<organism evidence="14 15">
    <name type="scientific">Dibothriocephalus latus</name>
    <name type="common">Fish tapeworm</name>
    <name type="synonym">Diphyllobothrium latum</name>
    <dbReference type="NCBI Taxonomy" id="60516"/>
    <lineage>
        <taxon>Eukaryota</taxon>
        <taxon>Metazoa</taxon>
        <taxon>Spiralia</taxon>
        <taxon>Lophotrochozoa</taxon>
        <taxon>Platyhelminthes</taxon>
        <taxon>Cestoda</taxon>
        <taxon>Eucestoda</taxon>
        <taxon>Diphyllobothriidea</taxon>
        <taxon>Diphyllobothriidae</taxon>
        <taxon>Dibothriocephalus</taxon>
    </lineage>
</organism>
<name>A0A3P7L0F1_DIBLA</name>
<evidence type="ECO:0000256" key="8">
    <source>
        <dbReference type="ARBA" id="ARBA00023212"/>
    </source>
</evidence>
<protein>
    <recommendedName>
        <fullName evidence="11">Dynein regulatory complex protein 12</fullName>
    </recommendedName>
</protein>
<dbReference type="InterPro" id="IPR033585">
    <property type="entry name" value="DRC12-like"/>
</dbReference>
<reference evidence="14 15" key="1">
    <citation type="submission" date="2018-11" db="EMBL/GenBank/DDBJ databases">
        <authorList>
            <consortium name="Pathogen Informatics"/>
        </authorList>
    </citation>
    <scope>NUCLEOTIDE SEQUENCE [LARGE SCALE GENOMIC DNA]</scope>
</reference>
<keyword evidence="6 12" id="KW-0175">Coiled coil</keyword>
<keyword evidence="5" id="KW-0282">Flagellum</keyword>
<keyword evidence="8" id="KW-0206">Cytoskeleton</keyword>
<evidence type="ECO:0000256" key="12">
    <source>
        <dbReference type="SAM" id="Coils"/>
    </source>
</evidence>
<keyword evidence="7" id="KW-0969">Cilium</keyword>
<evidence type="ECO:0000256" key="6">
    <source>
        <dbReference type="ARBA" id="ARBA00023054"/>
    </source>
</evidence>
<feature type="coiled-coil region" evidence="12">
    <location>
        <begin position="93"/>
        <end position="145"/>
    </location>
</feature>
<evidence type="ECO:0000256" key="7">
    <source>
        <dbReference type="ARBA" id="ARBA00023069"/>
    </source>
</evidence>
<evidence type="ECO:0000256" key="2">
    <source>
        <dbReference type="ARBA" id="ARBA00004611"/>
    </source>
</evidence>
<keyword evidence="4" id="KW-0963">Cytoplasm</keyword>
<comment type="subunit">
    <text evidence="3">Component of the nexin-dynein regulatory complex (N-DRC).</text>
</comment>
<gene>
    <name evidence="14" type="ORF">DILT_LOCUS5985</name>
</gene>